<dbReference type="RefSeq" id="WP_068710746.1">
    <property type="nucleotide sequence ID" value="NZ_LSZP01000002.1"/>
</dbReference>
<keyword evidence="3 5" id="KW-1133">Transmembrane helix</keyword>
<feature type="transmembrane region" description="Helical" evidence="5">
    <location>
        <begin position="287"/>
        <end position="312"/>
    </location>
</feature>
<gene>
    <name evidence="7" type="ORF">AXK12_00700</name>
</gene>
<keyword evidence="8" id="KW-1185">Reference proteome</keyword>
<organism evidence="7 8">
    <name type="scientific">Cephaloticoccus capnophilus</name>
    <dbReference type="NCBI Taxonomy" id="1548208"/>
    <lineage>
        <taxon>Bacteria</taxon>
        <taxon>Pseudomonadati</taxon>
        <taxon>Verrucomicrobiota</taxon>
        <taxon>Opitutia</taxon>
        <taxon>Opitutales</taxon>
        <taxon>Opitutaceae</taxon>
        <taxon>Cephaloticoccus</taxon>
    </lineage>
</organism>
<evidence type="ECO:0000256" key="3">
    <source>
        <dbReference type="ARBA" id="ARBA00022989"/>
    </source>
</evidence>
<reference evidence="7 8" key="1">
    <citation type="submission" date="2016-02" db="EMBL/GenBank/DDBJ databases">
        <authorList>
            <person name="Wen L."/>
            <person name="He K."/>
            <person name="Yang H."/>
        </authorList>
    </citation>
    <scope>NUCLEOTIDE SEQUENCE [LARGE SCALE GENOMIC DNA]</scope>
    <source>
        <strain evidence="7 8">CV41</strain>
    </source>
</reference>
<comment type="subcellular location">
    <subcellularLocation>
        <location evidence="1 5">Cell membrane</location>
        <topology evidence="1 5">Multi-pass membrane protein</topology>
    </subcellularLocation>
</comment>
<evidence type="ECO:0000259" key="6">
    <source>
        <dbReference type="PROSITE" id="PS50928"/>
    </source>
</evidence>
<dbReference type="Proteomes" id="UP000071392">
    <property type="component" value="Unassembled WGS sequence"/>
</dbReference>
<dbReference type="GO" id="GO:0042884">
    <property type="term" value="P:microcin transport"/>
    <property type="evidence" value="ECO:0007669"/>
    <property type="project" value="TreeGrafter"/>
</dbReference>
<dbReference type="InterPro" id="IPR035906">
    <property type="entry name" value="MetI-like_sf"/>
</dbReference>
<evidence type="ECO:0000313" key="7">
    <source>
        <dbReference type="EMBL" id="KXU38059.1"/>
    </source>
</evidence>
<evidence type="ECO:0000256" key="5">
    <source>
        <dbReference type="RuleBase" id="RU363032"/>
    </source>
</evidence>
<evidence type="ECO:0000256" key="1">
    <source>
        <dbReference type="ARBA" id="ARBA00004651"/>
    </source>
</evidence>
<dbReference type="STRING" id="1548208.AXK12_00700"/>
<feature type="transmembrane region" description="Helical" evidence="5">
    <location>
        <begin position="260"/>
        <end position="280"/>
    </location>
</feature>
<feature type="transmembrane region" description="Helical" evidence="5">
    <location>
        <begin position="332"/>
        <end position="355"/>
    </location>
</feature>
<dbReference type="Gene3D" id="1.10.3720.10">
    <property type="entry name" value="MetI-like"/>
    <property type="match status" value="1"/>
</dbReference>
<comment type="caution">
    <text evidence="7">The sequence shown here is derived from an EMBL/GenBank/DDBJ whole genome shotgun (WGS) entry which is preliminary data.</text>
</comment>
<dbReference type="InterPro" id="IPR000515">
    <property type="entry name" value="MetI-like"/>
</dbReference>
<feature type="domain" description="ABC transmembrane type-1" evidence="6">
    <location>
        <begin position="160"/>
        <end position="356"/>
    </location>
</feature>
<accession>A0A139STY8</accession>
<evidence type="ECO:0000313" key="8">
    <source>
        <dbReference type="Proteomes" id="UP000071392"/>
    </source>
</evidence>
<feature type="transmembrane region" description="Helical" evidence="5">
    <location>
        <begin position="164"/>
        <end position="190"/>
    </location>
</feature>
<dbReference type="EMBL" id="LSZP01000002">
    <property type="protein sequence ID" value="KXU38059.1"/>
    <property type="molecule type" value="Genomic_DNA"/>
</dbReference>
<keyword evidence="4 5" id="KW-0472">Membrane</keyword>
<dbReference type="Pfam" id="PF00528">
    <property type="entry name" value="BPD_transp_1"/>
    <property type="match status" value="1"/>
</dbReference>
<protein>
    <submittedName>
        <fullName evidence="7">Peptide ABC transporter permease</fullName>
    </submittedName>
</protein>
<comment type="similarity">
    <text evidence="5">Belongs to the binding-protein-dependent transport system permease family.</text>
</comment>
<evidence type="ECO:0000256" key="4">
    <source>
        <dbReference type="ARBA" id="ARBA00023136"/>
    </source>
</evidence>
<proteinExistence type="inferred from homology"/>
<dbReference type="CDD" id="cd06261">
    <property type="entry name" value="TM_PBP2"/>
    <property type="match status" value="1"/>
</dbReference>
<feature type="transmembrane region" description="Helical" evidence="5">
    <location>
        <begin position="202"/>
        <end position="223"/>
    </location>
</feature>
<dbReference type="GO" id="GO:0005886">
    <property type="term" value="C:plasma membrane"/>
    <property type="evidence" value="ECO:0007669"/>
    <property type="project" value="UniProtKB-SubCell"/>
</dbReference>
<sequence>MALNPLTLRKLRRFRSIKSGYWSFLILAGLVVLSLGGELLVNNRPLVIRYEGRWFFPTYGANLPGTTFGYDYGYETDYRALAARFHAETAEAKTRTDAPPTARSRNWLVMPLVPFNPNENAAYEGVFKPAPPSWAGGPPGHWLGTDTTGRDIFARLFYGFRITILFALGFTALTYLIGIAVGCLMGYYGGVFDLIVQRAIEIWSNIPFLYIVIILFSVVPATFSIPMRITLLLLVMVLFSWTSMTYYMRTATYREKARDYTAAAVVLGAGPGRIIFYHILPNTISTLVTFMPFTIASAITAVTALDFLGFGLPPPSPSIGELLKQGTQSLTTAPWIVGSAFAALVSILILVTFIGEALREAFDPKKFTTYQ</sequence>
<dbReference type="PANTHER" id="PTHR30325">
    <property type="entry name" value="MEMBRANE COMPONENT OF ABC TRANSPORTER"/>
    <property type="match status" value="1"/>
</dbReference>
<dbReference type="GO" id="GO:0055085">
    <property type="term" value="P:transmembrane transport"/>
    <property type="evidence" value="ECO:0007669"/>
    <property type="project" value="InterPro"/>
</dbReference>
<dbReference type="SUPFAM" id="SSF161098">
    <property type="entry name" value="MetI-like"/>
    <property type="match status" value="1"/>
</dbReference>
<keyword evidence="5" id="KW-0813">Transport</keyword>
<dbReference type="OrthoDB" id="9797472at2"/>
<feature type="transmembrane region" description="Helical" evidence="5">
    <location>
        <begin position="230"/>
        <end position="248"/>
    </location>
</feature>
<keyword evidence="2 5" id="KW-0812">Transmembrane</keyword>
<dbReference type="PANTHER" id="PTHR30325:SF0">
    <property type="entry name" value="INNER MEMBRANE ABC TRANSPORTER PERMEASE PROTEIN YEJE"/>
    <property type="match status" value="1"/>
</dbReference>
<evidence type="ECO:0000256" key="2">
    <source>
        <dbReference type="ARBA" id="ARBA00022692"/>
    </source>
</evidence>
<dbReference type="PROSITE" id="PS50928">
    <property type="entry name" value="ABC_TM1"/>
    <property type="match status" value="1"/>
</dbReference>
<name>A0A139STY8_9BACT</name>
<dbReference type="AlphaFoldDB" id="A0A139STY8"/>
<feature type="transmembrane region" description="Helical" evidence="5">
    <location>
        <begin position="20"/>
        <end position="41"/>
    </location>
</feature>